<feature type="domain" description="HTH lysR-type" evidence="5">
    <location>
        <begin position="4"/>
        <end position="61"/>
    </location>
</feature>
<keyword evidence="4" id="KW-0804">Transcription</keyword>
<dbReference type="STRING" id="1458275.AZ34_13970"/>
<evidence type="ECO:0000256" key="1">
    <source>
        <dbReference type="ARBA" id="ARBA00009437"/>
    </source>
</evidence>
<keyword evidence="2" id="KW-0805">Transcription regulation</keyword>
<dbReference type="eggNOG" id="COG0583">
    <property type="taxonomic scope" value="Bacteria"/>
</dbReference>
<comment type="similarity">
    <text evidence="1">Belongs to the LysR transcriptional regulatory family.</text>
</comment>
<dbReference type="Pfam" id="PF03466">
    <property type="entry name" value="LysR_substrate"/>
    <property type="match status" value="1"/>
</dbReference>
<dbReference type="InterPro" id="IPR058163">
    <property type="entry name" value="LysR-type_TF_proteobact-type"/>
</dbReference>
<evidence type="ECO:0000256" key="2">
    <source>
        <dbReference type="ARBA" id="ARBA00023015"/>
    </source>
</evidence>
<dbReference type="RefSeq" id="WP_051510178.1">
    <property type="nucleotide sequence ID" value="NZ_JEMG01000001.1"/>
</dbReference>
<keyword evidence="3" id="KW-0238">DNA-binding</keyword>
<dbReference type="PROSITE" id="PS50931">
    <property type="entry name" value="HTH_LYSR"/>
    <property type="match status" value="1"/>
</dbReference>
<evidence type="ECO:0000259" key="5">
    <source>
        <dbReference type="PROSITE" id="PS50931"/>
    </source>
</evidence>
<sequence length="318" mass="33949">MRQLQLDELALYTRIAALGSLSAVARERNVPVSQISRTLTRMEQACAARLMHRSTHGLSLTDEGRSFLAYCQQAVLSLEEIEGELADRNGEPSGLVRVAASTVVAHYRLVPSLAGLAARHPRLSVELHVGDRIVDLAHEGIDIAIRTASAATTLPDSVVARRIGTLGRALYAAPAYAQTRGLPSHPDELAAHTLISNSAVPMLNDWPFLIDGEARTVTAQGHWRATDTNTAAALVMEGLGIGRLTTLVGEGLTQQGRLIPVLPQYVDLQAVPVYAVTASARHRLPKIRACIAYWAEYFGGEESGAGASVPMGSLAPSV</sequence>
<dbReference type="PANTHER" id="PTHR30537:SF21">
    <property type="entry name" value="HTH-TYPE TRANSCRIPTIONAL REGULATOR SINR-RELATED"/>
    <property type="match status" value="1"/>
</dbReference>
<dbReference type="Proteomes" id="UP000023268">
    <property type="component" value="Unassembled WGS sequence"/>
</dbReference>
<evidence type="ECO:0000313" key="6">
    <source>
        <dbReference type="EMBL" id="EYC52058.1"/>
    </source>
</evidence>
<protein>
    <submittedName>
        <fullName evidence="6">LysR family transcriptional regulator</fullName>
    </submittedName>
</protein>
<evidence type="ECO:0000313" key="7">
    <source>
        <dbReference type="Proteomes" id="UP000023268"/>
    </source>
</evidence>
<dbReference type="EMBL" id="JEMG01000001">
    <property type="protein sequence ID" value="EYC52058.1"/>
    <property type="molecule type" value="Genomic_DNA"/>
</dbReference>
<evidence type="ECO:0000256" key="4">
    <source>
        <dbReference type="ARBA" id="ARBA00023163"/>
    </source>
</evidence>
<comment type="caution">
    <text evidence="6">The sequence shown here is derived from an EMBL/GenBank/DDBJ whole genome shotgun (WGS) entry which is preliminary data.</text>
</comment>
<dbReference type="AlphaFoldDB" id="A0A016XLL0"/>
<dbReference type="Gene3D" id="3.40.190.290">
    <property type="match status" value="1"/>
</dbReference>
<dbReference type="InterPro" id="IPR036390">
    <property type="entry name" value="WH_DNA-bd_sf"/>
</dbReference>
<dbReference type="CDD" id="cd08422">
    <property type="entry name" value="PBP2_CrgA_like"/>
    <property type="match status" value="1"/>
</dbReference>
<name>A0A016XLL0_9BURK</name>
<dbReference type="PANTHER" id="PTHR30537">
    <property type="entry name" value="HTH-TYPE TRANSCRIPTIONAL REGULATOR"/>
    <property type="match status" value="1"/>
</dbReference>
<dbReference type="GO" id="GO:0003700">
    <property type="term" value="F:DNA-binding transcription factor activity"/>
    <property type="evidence" value="ECO:0007669"/>
    <property type="project" value="InterPro"/>
</dbReference>
<dbReference type="Pfam" id="PF00126">
    <property type="entry name" value="HTH_1"/>
    <property type="match status" value="1"/>
</dbReference>
<accession>A0A016XLL0</accession>
<dbReference type="GO" id="GO:0006351">
    <property type="term" value="P:DNA-templated transcription"/>
    <property type="evidence" value="ECO:0007669"/>
    <property type="project" value="TreeGrafter"/>
</dbReference>
<dbReference type="InterPro" id="IPR005119">
    <property type="entry name" value="LysR_subst-bd"/>
</dbReference>
<dbReference type="OrthoDB" id="8993884at2"/>
<dbReference type="InterPro" id="IPR000847">
    <property type="entry name" value="LysR_HTH_N"/>
</dbReference>
<reference evidence="6 7" key="1">
    <citation type="submission" date="2014-02" db="EMBL/GenBank/DDBJ databases">
        <title>Draft Genome of Hylemonella gracilis isolated from the Niagara River.</title>
        <authorList>
            <person name="Pawlowski D.R."/>
            <person name="Koudelka G.B."/>
        </authorList>
    </citation>
    <scope>NUCLEOTIDE SEQUENCE [LARGE SCALE GENOMIC DNA]</scope>
    <source>
        <strain evidence="6 7">Niagara R</strain>
    </source>
</reference>
<proteinExistence type="inferred from homology"/>
<dbReference type="GO" id="GO:0043565">
    <property type="term" value="F:sequence-specific DNA binding"/>
    <property type="evidence" value="ECO:0007669"/>
    <property type="project" value="TreeGrafter"/>
</dbReference>
<evidence type="ECO:0000256" key="3">
    <source>
        <dbReference type="ARBA" id="ARBA00023125"/>
    </source>
</evidence>
<dbReference type="SUPFAM" id="SSF53850">
    <property type="entry name" value="Periplasmic binding protein-like II"/>
    <property type="match status" value="1"/>
</dbReference>
<dbReference type="SUPFAM" id="SSF46785">
    <property type="entry name" value="Winged helix' DNA-binding domain"/>
    <property type="match status" value="1"/>
</dbReference>
<gene>
    <name evidence="6" type="ORF">AZ34_13970</name>
</gene>
<dbReference type="Gene3D" id="1.10.10.10">
    <property type="entry name" value="Winged helix-like DNA-binding domain superfamily/Winged helix DNA-binding domain"/>
    <property type="match status" value="1"/>
</dbReference>
<organism evidence="6 7">
    <name type="scientific">Hylemonella gracilis str. Niagara R</name>
    <dbReference type="NCBI Taxonomy" id="1458275"/>
    <lineage>
        <taxon>Bacteria</taxon>
        <taxon>Pseudomonadati</taxon>
        <taxon>Pseudomonadota</taxon>
        <taxon>Betaproteobacteria</taxon>
        <taxon>Burkholderiales</taxon>
        <taxon>Comamonadaceae</taxon>
        <taxon>Hylemonella</taxon>
    </lineage>
</organism>
<dbReference type="InterPro" id="IPR036388">
    <property type="entry name" value="WH-like_DNA-bd_sf"/>
</dbReference>